<dbReference type="AlphaFoldDB" id="A0A1A8ZBI7"/>
<evidence type="ECO:0000313" key="2">
    <source>
        <dbReference type="EMBL" id="SBT41230.1"/>
    </source>
</evidence>
<evidence type="ECO:0000256" key="1">
    <source>
        <dbReference type="SAM" id="MobiDB-lite"/>
    </source>
</evidence>
<dbReference type="EMBL" id="LT594323">
    <property type="protein sequence ID" value="SBT41230.1"/>
    <property type="molecule type" value="Genomic_DNA"/>
</dbReference>
<dbReference type="OrthoDB" id="3638127at2"/>
<keyword evidence="3" id="KW-1185">Reference proteome</keyword>
<feature type="region of interest" description="Disordered" evidence="1">
    <location>
        <begin position="36"/>
        <end position="74"/>
    </location>
</feature>
<reference evidence="3" key="1">
    <citation type="submission" date="2016-06" db="EMBL/GenBank/DDBJ databases">
        <authorList>
            <person name="Varghese N."/>
            <person name="Submissions Spin"/>
        </authorList>
    </citation>
    <scope>NUCLEOTIDE SEQUENCE [LARGE SCALE GENOMIC DNA]</scope>
    <source>
        <strain evidence="3">DSM 44815</strain>
    </source>
</reference>
<gene>
    <name evidence="2" type="ORF">GA0070611_1548</name>
</gene>
<organism evidence="2 3">
    <name type="scientific">Micromonospora auratinigra</name>
    <dbReference type="NCBI Taxonomy" id="261654"/>
    <lineage>
        <taxon>Bacteria</taxon>
        <taxon>Bacillati</taxon>
        <taxon>Actinomycetota</taxon>
        <taxon>Actinomycetes</taxon>
        <taxon>Micromonosporales</taxon>
        <taxon>Micromonosporaceae</taxon>
        <taxon>Micromonospora</taxon>
    </lineage>
</organism>
<proteinExistence type="predicted"/>
<accession>A0A1A8ZBI7</accession>
<sequence>MPGVGRWAHNALMSEPRESFTDEEYAFLRYARFGELPSPVRPEDRTESTETEPPRGLPEPVGDPDEWILRNGAA</sequence>
<protein>
    <submittedName>
        <fullName evidence="2">Uncharacterized protein</fullName>
    </submittedName>
</protein>
<evidence type="ECO:0000313" key="3">
    <source>
        <dbReference type="Proteomes" id="UP000199385"/>
    </source>
</evidence>
<dbReference type="PATRIC" id="fig|261654.4.peg.1576"/>
<name>A0A1A8ZBI7_9ACTN</name>
<dbReference type="Proteomes" id="UP000199385">
    <property type="component" value="Chromosome I"/>
</dbReference>